<accession>A0ACB8CMC0</accession>
<sequence>MSTSSQRGRASSGDELCREVTGSAVPNSFHLPGDEQETHPQVTTAPTANAAPSTVALGEASAAPHVADNSGSQNSAAEQEATSANEATNERAEVPGGTGVISPVKNIAADSITVAEIPSIVAASVASAASSASKPANIQDREPERAAHDAVAVAYDSYGDNAERSGTLSIPAYAFIAKSQVITTGAVPENLHAAATGKNSGGDTTNVDSSAANAAVPLAAGQNAAAAPMISALPELKSAVVAAQDDVGTEAEALRRLYLTIAITYLASLSFGLSVAYSSPALPSIRKVMEFSEADSEWFGSLVMLGAVIGGLSGGRQVNTIGRRNTLIASSLWFLVGWLCLALGTPKAALFVGRLLTGVGTGMVALAVSVFISEISPANHRGLLNTGANCVLCCGVLLVFVLGKFLSFSLLAVCCLLPAVAMSILLFWCHESPRWLLKNNRRDEAAKALRFYFGPGAASELTTLEAALSHKGGMPAAGFTLRDMASPRVYRSFLCVLLTMTMQQLSAISLIITFTQDIFEEAGTTMSPENSAIIVALIQVVMVGVATVLADRLGRKILLLFSSAVSSVCLGALGLYFYYKANVGDSFTKAYGWLPLTSICIYFVGYSVGLGPLPWVLLGEMIPLKARAFATGTCTAILFSEGFAVTISYSGMRATLGMSGTFWVFGASLALGFILVFLFVPETGGKNLEDIEKLFGGSSPSQHESLVKNEAQNAN</sequence>
<name>A0ACB8CMC0_DERSI</name>
<dbReference type="Proteomes" id="UP000821865">
    <property type="component" value="Chromosome 6"/>
</dbReference>
<reference evidence="1" key="1">
    <citation type="submission" date="2020-05" db="EMBL/GenBank/DDBJ databases">
        <title>Large-scale comparative analyses of tick genomes elucidate their genetic diversity and vector capacities.</title>
        <authorList>
            <person name="Jia N."/>
            <person name="Wang J."/>
            <person name="Shi W."/>
            <person name="Du L."/>
            <person name="Sun Y."/>
            <person name="Zhan W."/>
            <person name="Jiang J."/>
            <person name="Wang Q."/>
            <person name="Zhang B."/>
            <person name="Ji P."/>
            <person name="Sakyi L.B."/>
            <person name="Cui X."/>
            <person name="Yuan T."/>
            <person name="Jiang B."/>
            <person name="Yang W."/>
            <person name="Lam T.T.-Y."/>
            <person name="Chang Q."/>
            <person name="Ding S."/>
            <person name="Wang X."/>
            <person name="Zhu J."/>
            <person name="Ruan X."/>
            <person name="Zhao L."/>
            <person name="Wei J."/>
            <person name="Que T."/>
            <person name="Du C."/>
            <person name="Cheng J."/>
            <person name="Dai P."/>
            <person name="Han X."/>
            <person name="Huang E."/>
            <person name="Gao Y."/>
            <person name="Liu J."/>
            <person name="Shao H."/>
            <person name="Ye R."/>
            <person name="Li L."/>
            <person name="Wei W."/>
            <person name="Wang X."/>
            <person name="Wang C."/>
            <person name="Yang T."/>
            <person name="Huo Q."/>
            <person name="Li W."/>
            <person name="Guo W."/>
            <person name="Chen H."/>
            <person name="Zhou L."/>
            <person name="Ni X."/>
            <person name="Tian J."/>
            <person name="Zhou Y."/>
            <person name="Sheng Y."/>
            <person name="Liu T."/>
            <person name="Pan Y."/>
            <person name="Xia L."/>
            <person name="Li J."/>
            <person name="Zhao F."/>
            <person name="Cao W."/>
        </authorList>
    </citation>
    <scope>NUCLEOTIDE SEQUENCE</scope>
    <source>
        <strain evidence="1">Dsil-2018</strain>
    </source>
</reference>
<comment type="caution">
    <text evidence="1">The sequence shown here is derived from an EMBL/GenBank/DDBJ whole genome shotgun (WGS) entry which is preliminary data.</text>
</comment>
<protein>
    <submittedName>
        <fullName evidence="1">Uncharacterized protein</fullName>
    </submittedName>
</protein>
<evidence type="ECO:0000313" key="2">
    <source>
        <dbReference type="Proteomes" id="UP000821865"/>
    </source>
</evidence>
<evidence type="ECO:0000313" key="1">
    <source>
        <dbReference type="EMBL" id="KAH7945981.1"/>
    </source>
</evidence>
<proteinExistence type="predicted"/>
<organism evidence="1 2">
    <name type="scientific">Dermacentor silvarum</name>
    <name type="common">Tick</name>
    <dbReference type="NCBI Taxonomy" id="543639"/>
    <lineage>
        <taxon>Eukaryota</taxon>
        <taxon>Metazoa</taxon>
        <taxon>Ecdysozoa</taxon>
        <taxon>Arthropoda</taxon>
        <taxon>Chelicerata</taxon>
        <taxon>Arachnida</taxon>
        <taxon>Acari</taxon>
        <taxon>Parasitiformes</taxon>
        <taxon>Ixodida</taxon>
        <taxon>Ixodoidea</taxon>
        <taxon>Ixodidae</taxon>
        <taxon>Rhipicephalinae</taxon>
        <taxon>Dermacentor</taxon>
    </lineage>
</organism>
<dbReference type="EMBL" id="CM023475">
    <property type="protein sequence ID" value="KAH7945981.1"/>
    <property type="molecule type" value="Genomic_DNA"/>
</dbReference>
<keyword evidence="2" id="KW-1185">Reference proteome</keyword>
<gene>
    <name evidence="1" type="ORF">HPB49_018667</name>
</gene>